<feature type="transmembrane region" description="Helical" evidence="9">
    <location>
        <begin position="200"/>
        <end position="219"/>
    </location>
</feature>
<evidence type="ECO:0000256" key="10">
    <source>
        <dbReference type="SAM" id="MobiDB-lite"/>
    </source>
</evidence>
<dbReference type="InterPro" id="IPR005665">
    <property type="entry name" value="SecF_bac"/>
</dbReference>
<name>A0AAC8YD13_9ACTN</name>
<dbReference type="GO" id="GO:0065002">
    <property type="term" value="P:intracellular protein transmembrane transport"/>
    <property type="evidence" value="ECO:0007669"/>
    <property type="project" value="UniProtKB-UniRule"/>
</dbReference>
<feature type="transmembrane region" description="Helical" evidence="9">
    <location>
        <begin position="146"/>
        <end position="165"/>
    </location>
</feature>
<dbReference type="InterPro" id="IPR022646">
    <property type="entry name" value="SecD/SecF_CS"/>
</dbReference>
<comment type="subunit">
    <text evidence="9">Forms a complex with SecD. Part of the essential Sec protein translocation apparatus which comprises SecA, SecYEG and auxiliary proteins SecDF. Other proteins may also be involved.</text>
</comment>
<reference evidence="12 14" key="2">
    <citation type="submission" date="2016-02" db="EMBL/GenBank/DDBJ databases">
        <title>Complete Genome Sequence of Propionibacterium acidipropionici ATCC 55737.</title>
        <authorList>
            <person name="Luna Flores C.H."/>
            <person name="Nielsen L.K."/>
            <person name="Marcellin E."/>
        </authorList>
    </citation>
    <scope>NUCLEOTIDE SEQUENCE [LARGE SCALE GENOMIC DNA]</scope>
    <source>
        <strain evidence="12 14">ATCC 55737</strain>
    </source>
</reference>
<feature type="transmembrane region" description="Helical" evidence="9">
    <location>
        <begin position="172"/>
        <end position="194"/>
    </location>
</feature>
<dbReference type="RefSeq" id="WP_015070507.1">
    <property type="nucleotide sequence ID" value="NZ_CP014352.1"/>
</dbReference>
<keyword evidence="5 9" id="KW-0653">Protein transport</keyword>
<reference evidence="13 15" key="1">
    <citation type="journal article" date="2016" name="Plant Dis.">
        <title>Improved production of propionic acid using genome shuffling.</title>
        <authorList>
            <person name="Luna-Flores C.H."/>
            <person name="Palfreyman R.W."/>
            <person name="Kromer J.O."/>
            <person name="Nielsen L.K."/>
            <person name="Marcellin E."/>
        </authorList>
    </citation>
    <scope>NUCLEOTIDE SEQUENCE [LARGE SCALE GENOMIC DNA]</scope>
    <source>
        <strain evidence="13 15">F3E8</strain>
    </source>
</reference>
<dbReference type="EMBL" id="CP015970">
    <property type="protein sequence ID" value="AOZ45942.1"/>
    <property type="molecule type" value="Genomic_DNA"/>
</dbReference>
<dbReference type="PANTHER" id="PTHR30081">
    <property type="entry name" value="PROTEIN-EXPORT MEMBRANE PROTEIN SEC"/>
    <property type="match status" value="1"/>
</dbReference>
<dbReference type="Pfam" id="PF07549">
    <property type="entry name" value="Sec_GG"/>
    <property type="match status" value="1"/>
</dbReference>
<dbReference type="EMBL" id="CP014352">
    <property type="protein sequence ID" value="AMS04447.1"/>
    <property type="molecule type" value="Genomic_DNA"/>
</dbReference>
<evidence type="ECO:0000256" key="9">
    <source>
        <dbReference type="HAMAP-Rule" id="MF_01464"/>
    </source>
</evidence>
<keyword evidence="8 9" id="KW-0472">Membrane</keyword>
<dbReference type="OMA" id="AFEWRMA"/>
<keyword evidence="7 9" id="KW-0811">Translocation</keyword>
<comment type="similarity">
    <text evidence="9">Belongs to the SecD/SecF family. SecF subfamily.</text>
</comment>
<keyword evidence="2 9" id="KW-0813">Transport</keyword>
<feature type="transmembrane region" description="Helical" evidence="9">
    <location>
        <begin position="282"/>
        <end position="306"/>
    </location>
</feature>
<feature type="transmembrane region" description="Helical" evidence="9">
    <location>
        <begin position="27"/>
        <end position="45"/>
    </location>
</feature>
<comment type="function">
    <text evidence="9">Part of the Sec protein translocase complex. Interacts with the SecYEG preprotein conducting channel. SecDF uses the proton motive force (PMF) to complete protein translocation after the ATP-dependent function of SecA.</text>
</comment>
<dbReference type="NCBIfam" id="TIGR00916">
    <property type="entry name" value="2A0604s01"/>
    <property type="match status" value="1"/>
</dbReference>
<sequence>MAKEKTGLAHALYTGKVSYPFIDRKKVWYLVSLILIVVSVLGVVIRGLNLGIDFQGGVEFKASVKVVDGTTDKVRDAVVSSGPSDLDGTEVVSMGSNAVRIQTRPLNASENTTVRGAIAEAVGSSQQSVTYSNVGSQWGSEITNKALQALLVFLVLVMIQIWAYFRNWKMAVAAIIALAHDVIITVGVYAIVGFSVTPSTLIGLLTILGYSLYDTVVVFDKVRENTVHLEQQPDRTFPEAVNLAINQVLVRSINTTLIGVLPVAALLFAGAFVLGSGPLEDLGLALFVGMIAGAYSSIFIAAPIFSQFKGREEAIRKHDRAVARRREKAADQTPRVTARTVEAGVSISAADLPEAPAERRNQASRTTRSQRKK</sequence>
<feature type="region of interest" description="Disordered" evidence="10">
    <location>
        <begin position="347"/>
        <end position="373"/>
    </location>
</feature>
<dbReference type="GO" id="GO:0006605">
    <property type="term" value="P:protein targeting"/>
    <property type="evidence" value="ECO:0007669"/>
    <property type="project" value="UniProtKB-UniRule"/>
</dbReference>
<dbReference type="Pfam" id="PF02355">
    <property type="entry name" value="SecD_SecF_C"/>
    <property type="match status" value="1"/>
</dbReference>
<dbReference type="GO" id="GO:0043952">
    <property type="term" value="P:protein transport by the Sec complex"/>
    <property type="evidence" value="ECO:0007669"/>
    <property type="project" value="UniProtKB-UniRule"/>
</dbReference>
<accession>A0AAC8YD13</accession>
<evidence type="ECO:0000313" key="15">
    <source>
        <dbReference type="Proteomes" id="UP000178666"/>
    </source>
</evidence>
<evidence type="ECO:0000256" key="2">
    <source>
        <dbReference type="ARBA" id="ARBA00022448"/>
    </source>
</evidence>
<feature type="domain" description="Protein export membrane protein SecD/SecF C-terminal" evidence="11">
    <location>
        <begin position="119"/>
        <end position="309"/>
    </location>
</feature>
<dbReference type="NCBIfam" id="TIGR00966">
    <property type="entry name" value="transloc_SecF"/>
    <property type="match status" value="1"/>
</dbReference>
<evidence type="ECO:0000256" key="4">
    <source>
        <dbReference type="ARBA" id="ARBA00022692"/>
    </source>
</evidence>
<evidence type="ECO:0000256" key="5">
    <source>
        <dbReference type="ARBA" id="ARBA00022927"/>
    </source>
</evidence>
<proteinExistence type="inferred from homology"/>
<keyword evidence="6 9" id="KW-1133">Transmembrane helix</keyword>
<evidence type="ECO:0000256" key="7">
    <source>
        <dbReference type="ARBA" id="ARBA00023010"/>
    </source>
</evidence>
<gene>
    <name evidence="9" type="primary">secF</name>
    <name evidence="13" type="ORF">A8L58_03555</name>
    <name evidence="12" type="ORF">AXH35_02090</name>
</gene>
<evidence type="ECO:0000313" key="12">
    <source>
        <dbReference type="EMBL" id="AMS04447.1"/>
    </source>
</evidence>
<keyword evidence="4 9" id="KW-0812">Transmembrane</keyword>
<evidence type="ECO:0000256" key="1">
    <source>
        <dbReference type="ARBA" id="ARBA00004651"/>
    </source>
</evidence>
<dbReference type="PRINTS" id="PR01755">
    <property type="entry name" value="SECFTRNLCASE"/>
</dbReference>
<dbReference type="AlphaFoldDB" id="A0AAC8YD13"/>
<evidence type="ECO:0000313" key="13">
    <source>
        <dbReference type="EMBL" id="AOZ45942.1"/>
    </source>
</evidence>
<dbReference type="InterPro" id="IPR048634">
    <property type="entry name" value="SecD_SecF_C"/>
</dbReference>
<dbReference type="GO" id="GO:0015450">
    <property type="term" value="F:protein-transporting ATPase activity"/>
    <property type="evidence" value="ECO:0007669"/>
    <property type="project" value="InterPro"/>
</dbReference>
<dbReference type="SUPFAM" id="SSF82866">
    <property type="entry name" value="Multidrug efflux transporter AcrB transmembrane domain"/>
    <property type="match status" value="1"/>
</dbReference>
<dbReference type="InterPro" id="IPR055344">
    <property type="entry name" value="SecD_SecF_C_bact"/>
</dbReference>
<comment type="subcellular location">
    <subcellularLocation>
        <location evidence="1 9">Cell membrane</location>
        <topology evidence="1 9">Multi-pass membrane protein</topology>
    </subcellularLocation>
</comment>
<evidence type="ECO:0000256" key="3">
    <source>
        <dbReference type="ARBA" id="ARBA00022475"/>
    </source>
</evidence>
<dbReference type="InterPro" id="IPR022645">
    <property type="entry name" value="SecD/SecF_bac"/>
</dbReference>
<dbReference type="Gene3D" id="1.20.1640.10">
    <property type="entry name" value="Multidrug efflux transporter AcrB transmembrane domain"/>
    <property type="match status" value="1"/>
</dbReference>
<evidence type="ECO:0000256" key="6">
    <source>
        <dbReference type="ARBA" id="ARBA00022989"/>
    </source>
</evidence>
<dbReference type="HAMAP" id="MF_01464_B">
    <property type="entry name" value="SecF_B"/>
    <property type="match status" value="1"/>
</dbReference>
<dbReference type="GO" id="GO:0005886">
    <property type="term" value="C:plasma membrane"/>
    <property type="evidence" value="ECO:0007669"/>
    <property type="project" value="UniProtKB-SubCell"/>
</dbReference>
<dbReference type="Proteomes" id="UP000178666">
    <property type="component" value="Chromosome"/>
</dbReference>
<dbReference type="Proteomes" id="UP000075221">
    <property type="component" value="Chromosome"/>
</dbReference>
<dbReference type="InterPro" id="IPR022813">
    <property type="entry name" value="SecD/SecF_arch_bac"/>
</dbReference>
<keyword evidence="3 9" id="KW-1003">Cell membrane</keyword>
<evidence type="ECO:0000256" key="8">
    <source>
        <dbReference type="ARBA" id="ARBA00023136"/>
    </source>
</evidence>
<dbReference type="PANTHER" id="PTHR30081:SF8">
    <property type="entry name" value="PROTEIN TRANSLOCASE SUBUNIT SECF"/>
    <property type="match status" value="1"/>
</dbReference>
<organism evidence="12 14">
    <name type="scientific">Acidipropionibacterium acidipropionici</name>
    <dbReference type="NCBI Taxonomy" id="1748"/>
    <lineage>
        <taxon>Bacteria</taxon>
        <taxon>Bacillati</taxon>
        <taxon>Actinomycetota</taxon>
        <taxon>Actinomycetes</taxon>
        <taxon>Propionibacteriales</taxon>
        <taxon>Propionibacteriaceae</taxon>
        <taxon>Acidipropionibacterium</taxon>
    </lineage>
</organism>
<keyword evidence="15" id="KW-1185">Reference proteome</keyword>
<protein>
    <recommendedName>
        <fullName evidence="9">Protein-export membrane protein SecF</fullName>
    </recommendedName>
</protein>
<evidence type="ECO:0000313" key="14">
    <source>
        <dbReference type="Proteomes" id="UP000075221"/>
    </source>
</evidence>
<evidence type="ECO:0000259" key="11">
    <source>
        <dbReference type="Pfam" id="PF02355"/>
    </source>
</evidence>
<feature type="transmembrane region" description="Helical" evidence="9">
    <location>
        <begin position="257"/>
        <end position="276"/>
    </location>
</feature>